<keyword evidence="3" id="KW-1185">Reference proteome</keyword>
<dbReference type="InterPro" id="IPR025699">
    <property type="entry name" value="ABC2_memb-like"/>
</dbReference>
<accession>A0A4D7ASQ3</accession>
<evidence type="ECO:0000313" key="3">
    <source>
        <dbReference type="Proteomes" id="UP000298642"/>
    </source>
</evidence>
<feature type="transmembrane region" description="Helical" evidence="1">
    <location>
        <begin position="173"/>
        <end position="195"/>
    </location>
</feature>
<proteinExistence type="predicted"/>
<keyword evidence="1" id="KW-0812">Transmembrane</keyword>
<keyword evidence="1" id="KW-1133">Transmembrane helix</keyword>
<dbReference type="Proteomes" id="UP000298642">
    <property type="component" value="Chromosome"/>
</dbReference>
<dbReference type="AlphaFoldDB" id="A0A4D7ASQ3"/>
<sequence>MSALLLKDYYVIFRQMKIFLLLILVFSCIPGTFYSTFAVVYASMLPYTALAYDERSRWDQMAAMMPYSARDVVLSKYLFGWIAVAVSAAATFVLQTILSVIWLSDVEGPSIPVILLSVCVAVCILDITLPMMFRFGVEKGRLAMFLIIFLVCASAGGIATIEQSSLDGGFYLSLSLVPAAIAAVVLTVVSIPLAIRFYGRRSR</sequence>
<evidence type="ECO:0000256" key="1">
    <source>
        <dbReference type="SAM" id="Phobius"/>
    </source>
</evidence>
<feature type="transmembrane region" description="Helical" evidence="1">
    <location>
        <begin position="20"/>
        <end position="47"/>
    </location>
</feature>
<dbReference type="EMBL" id="CP034413">
    <property type="protein sequence ID" value="QCI58936.1"/>
    <property type="molecule type" value="Genomic_DNA"/>
</dbReference>
<dbReference type="KEGG" id="obj:EIO64_06575"/>
<feature type="transmembrane region" description="Helical" evidence="1">
    <location>
        <begin position="142"/>
        <end position="161"/>
    </location>
</feature>
<keyword evidence="1" id="KW-0472">Membrane</keyword>
<gene>
    <name evidence="2" type="ORF">EIO64_06575</name>
</gene>
<evidence type="ECO:0000313" key="2">
    <source>
        <dbReference type="EMBL" id="QCI58936.1"/>
    </source>
</evidence>
<protein>
    <submittedName>
        <fullName evidence="2">ABC-2 transporter permease</fullName>
    </submittedName>
</protein>
<name>A0A4D7ASQ3_9FIRM</name>
<dbReference type="Pfam" id="PF13346">
    <property type="entry name" value="ABC2_membrane_5"/>
    <property type="match status" value="1"/>
</dbReference>
<dbReference type="RefSeq" id="WP_025544970.1">
    <property type="nucleotide sequence ID" value="NZ_CP034413.3"/>
</dbReference>
<dbReference type="PANTHER" id="PTHR41309:SF2">
    <property type="entry name" value="MEMBRANE PROTEIN"/>
    <property type="match status" value="1"/>
</dbReference>
<dbReference type="PANTHER" id="PTHR41309">
    <property type="entry name" value="MEMBRANE PROTEIN-RELATED"/>
    <property type="match status" value="1"/>
</dbReference>
<organism evidence="2 3">
    <name type="scientific">Dysosmobacter welbionis</name>
    <dbReference type="NCBI Taxonomy" id="2093857"/>
    <lineage>
        <taxon>Bacteria</taxon>
        <taxon>Bacillati</taxon>
        <taxon>Bacillota</taxon>
        <taxon>Clostridia</taxon>
        <taxon>Eubacteriales</taxon>
        <taxon>Oscillospiraceae</taxon>
        <taxon>Dysosmobacter</taxon>
    </lineage>
</organism>
<reference evidence="3" key="1">
    <citation type="submission" date="2018-12" db="EMBL/GenBank/DDBJ databases">
        <title>Dusodibacter welbiota gen. nov., sp. nov., isolated from human faeces and emended description of the Oscillibacter genus.</title>
        <authorList>
            <person name="Le Roy T."/>
            <person name="Van der Smissen P."/>
            <person name="Delzenne N."/>
            <person name="Muccioli G."/>
            <person name="Collet J.F."/>
            <person name="Cani P.D."/>
        </authorList>
    </citation>
    <scope>NUCLEOTIDE SEQUENCE [LARGE SCALE GENOMIC DNA]</scope>
    <source>
        <strain evidence="3">J115</strain>
    </source>
</reference>
<feature type="transmembrane region" description="Helical" evidence="1">
    <location>
        <begin position="110"/>
        <end position="130"/>
    </location>
</feature>
<dbReference type="PROSITE" id="PS51257">
    <property type="entry name" value="PROKAR_LIPOPROTEIN"/>
    <property type="match status" value="1"/>
</dbReference>
<feature type="transmembrane region" description="Helical" evidence="1">
    <location>
        <begin position="78"/>
        <end position="104"/>
    </location>
</feature>